<gene>
    <name evidence="2" type="ORF">J0A66_18460</name>
</gene>
<organism evidence="2 3">
    <name type="scientific">Bowmanella dokdonensis</name>
    <dbReference type="NCBI Taxonomy" id="751969"/>
    <lineage>
        <taxon>Bacteria</taxon>
        <taxon>Pseudomonadati</taxon>
        <taxon>Pseudomonadota</taxon>
        <taxon>Gammaproteobacteria</taxon>
        <taxon>Alteromonadales</taxon>
        <taxon>Alteromonadaceae</taxon>
        <taxon>Bowmanella</taxon>
    </lineage>
</organism>
<accession>A0A939IT90</accession>
<dbReference type="EMBL" id="JAFKCV010000015">
    <property type="protein sequence ID" value="MBN7827221.1"/>
    <property type="molecule type" value="Genomic_DNA"/>
</dbReference>
<dbReference type="RefSeq" id="WP_206575333.1">
    <property type="nucleotide sequence ID" value="NZ_JAFKCV010000015.1"/>
</dbReference>
<feature type="transmembrane region" description="Helical" evidence="1">
    <location>
        <begin position="68"/>
        <end position="93"/>
    </location>
</feature>
<reference evidence="2" key="1">
    <citation type="submission" date="2021-03" db="EMBL/GenBank/DDBJ databases">
        <title>novel species isolated from a fishpond in China.</title>
        <authorList>
            <person name="Lu H."/>
            <person name="Cai Z."/>
        </authorList>
    </citation>
    <scope>NUCLEOTIDE SEQUENCE</scope>
    <source>
        <strain evidence="2">JCM 30855</strain>
    </source>
</reference>
<name>A0A939IT90_9ALTE</name>
<feature type="transmembrane region" description="Helical" evidence="1">
    <location>
        <begin position="105"/>
        <end position="124"/>
    </location>
</feature>
<evidence type="ECO:0000313" key="3">
    <source>
        <dbReference type="Proteomes" id="UP000664654"/>
    </source>
</evidence>
<comment type="caution">
    <text evidence="2">The sequence shown here is derived from an EMBL/GenBank/DDBJ whole genome shotgun (WGS) entry which is preliminary data.</text>
</comment>
<dbReference type="Proteomes" id="UP000664654">
    <property type="component" value="Unassembled WGS sequence"/>
</dbReference>
<keyword evidence="1" id="KW-1133">Transmembrane helix</keyword>
<keyword evidence="1" id="KW-0472">Membrane</keyword>
<sequence length="128" mass="14894">MKQDTEQWNGKERRGLSPTQERLYRLLVIFNILAWLLFVVAMLVFHYARPELETGFMQVLGVESREQWAMPLTGYLLILLLFCFCLSLAALFLRQKRARRIQDGPWLNLMILTCLSAGSLFWLLGVVS</sequence>
<protein>
    <submittedName>
        <fullName evidence="2">Uncharacterized protein</fullName>
    </submittedName>
</protein>
<keyword evidence="1" id="KW-0812">Transmembrane</keyword>
<keyword evidence="3" id="KW-1185">Reference proteome</keyword>
<evidence type="ECO:0000256" key="1">
    <source>
        <dbReference type="SAM" id="Phobius"/>
    </source>
</evidence>
<dbReference type="AlphaFoldDB" id="A0A939IT90"/>
<proteinExistence type="predicted"/>
<feature type="transmembrane region" description="Helical" evidence="1">
    <location>
        <begin position="23"/>
        <end position="48"/>
    </location>
</feature>
<evidence type="ECO:0000313" key="2">
    <source>
        <dbReference type="EMBL" id="MBN7827221.1"/>
    </source>
</evidence>